<accession>A0A3G5AIT2</accession>
<gene>
    <name evidence="1" type="ORF">Satyrvirus11_11</name>
</gene>
<reference evidence="1" key="1">
    <citation type="submission" date="2018-10" db="EMBL/GenBank/DDBJ databases">
        <title>Hidden diversity of soil giant viruses.</title>
        <authorList>
            <person name="Schulz F."/>
            <person name="Alteio L."/>
            <person name="Goudeau D."/>
            <person name="Ryan E.M."/>
            <person name="Malmstrom R.R."/>
            <person name="Blanchard J."/>
            <person name="Woyke T."/>
        </authorList>
    </citation>
    <scope>NUCLEOTIDE SEQUENCE</scope>
    <source>
        <strain evidence="1">SAV1</strain>
    </source>
</reference>
<evidence type="ECO:0000313" key="1">
    <source>
        <dbReference type="EMBL" id="AYV85329.1"/>
    </source>
</evidence>
<protein>
    <submittedName>
        <fullName evidence="1">Uncharacterized protein</fullName>
    </submittedName>
</protein>
<name>A0A3G5AIT2_9VIRU</name>
<proteinExistence type="predicted"/>
<dbReference type="EMBL" id="MK072447">
    <property type="protein sequence ID" value="AYV85329.1"/>
    <property type="molecule type" value="Genomic_DNA"/>
</dbReference>
<sequence length="48" mass="5990">MEIPKLSGYVENEIQKKNYLRKIWNILNIIRKKYEFLENFLSNVKRKF</sequence>
<organism evidence="1">
    <name type="scientific">Satyrvirus sp</name>
    <dbReference type="NCBI Taxonomy" id="2487771"/>
    <lineage>
        <taxon>Viruses</taxon>
        <taxon>Varidnaviria</taxon>
        <taxon>Bamfordvirae</taxon>
        <taxon>Nucleocytoviricota</taxon>
        <taxon>Megaviricetes</taxon>
        <taxon>Imitervirales</taxon>
        <taxon>Mimiviridae</taxon>
        <taxon>Megamimivirinae</taxon>
    </lineage>
</organism>